<accession>A0ABV5TBM5</accession>
<organism evidence="2 3">
    <name type="scientific">Streptosporangium vulgare</name>
    <dbReference type="NCBI Taxonomy" id="46190"/>
    <lineage>
        <taxon>Bacteria</taxon>
        <taxon>Bacillati</taxon>
        <taxon>Actinomycetota</taxon>
        <taxon>Actinomycetes</taxon>
        <taxon>Streptosporangiales</taxon>
        <taxon>Streptosporangiaceae</taxon>
        <taxon>Streptosporangium</taxon>
    </lineage>
</organism>
<reference evidence="2 3" key="1">
    <citation type="submission" date="2024-09" db="EMBL/GenBank/DDBJ databases">
        <authorList>
            <person name="Sun Q."/>
            <person name="Mori K."/>
        </authorList>
    </citation>
    <scope>NUCLEOTIDE SEQUENCE [LARGE SCALE GENOMIC DNA]</scope>
    <source>
        <strain evidence="2 3">JCM 3028</strain>
    </source>
</reference>
<dbReference type="RefSeq" id="WP_344746131.1">
    <property type="nucleotide sequence ID" value="NZ_BAAAWW010000085.1"/>
</dbReference>
<comment type="caution">
    <text evidence="2">The sequence shown here is derived from an EMBL/GenBank/DDBJ whole genome shotgun (WGS) entry which is preliminary data.</text>
</comment>
<feature type="compositionally biased region" description="Basic residues" evidence="1">
    <location>
        <begin position="72"/>
        <end position="82"/>
    </location>
</feature>
<evidence type="ECO:0000256" key="1">
    <source>
        <dbReference type="SAM" id="MobiDB-lite"/>
    </source>
</evidence>
<dbReference type="EMBL" id="JBHMBS010000005">
    <property type="protein sequence ID" value="MFB9676489.1"/>
    <property type="molecule type" value="Genomic_DNA"/>
</dbReference>
<protein>
    <submittedName>
        <fullName evidence="2">Uncharacterized protein</fullName>
    </submittedName>
</protein>
<dbReference type="Proteomes" id="UP001589610">
    <property type="component" value="Unassembled WGS sequence"/>
</dbReference>
<feature type="region of interest" description="Disordered" evidence="1">
    <location>
        <begin position="42"/>
        <end position="95"/>
    </location>
</feature>
<name>A0ABV5TBM5_9ACTN</name>
<keyword evidence="3" id="KW-1185">Reference proteome</keyword>
<evidence type="ECO:0000313" key="2">
    <source>
        <dbReference type="EMBL" id="MFB9676489.1"/>
    </source>
</evidence>
<proteinExistence type="predicted"/>
<gene>
    <name evidence="2" type="ORF">ACFFRH_13415</name>
</gene>
<evidence type="ECO:0000313" key="3">
    <source>
        <dbReference type="Proteomes" id="UP001589610"/>
    </source>
</evidence>
<sequence>MPPDLRRRAVVNPAPYWAWALVFRRDETREAVRATVETLTGDVGGLGLDTDTAWLPPGDPFRPAGPADRGVRTRRRRRRRAARPSGEAGHVSRAR</sequence>